<feature type="coiled-coil region" evidence="1">
    <location>
        <begin position="54"/>
        <end position="148"/>
    </location>
</feature>
<evidence type="ECO:0000313" key="3">
    <source>
        <dbReference type="EMBL" id="MDN3609822.1"/>
    </source>
</evidence>
<dbReference type="RefSeq" id="WP_076590768.1">
    <property type="nucleotide sequence ID" value="NZ_JABEYA020000007.1"/>
</dbReference>
<keyword evidence="2" id="KW-0472">Membrane</keyword>
<proteinExistence type="predicted"/>
<feature type="transmembrane region" description="Helical" evidence="2">
    <location>
        <begin position="24"/>
        <end position="45"/>
    </location>
</feature>
<keyword evidence="1" id="KW-0175">Coiled coil</keyword>
<sequence>MSNEPNLESNEDVVVIEERDKRSYIYILIASALGLALGGLIGSFMTTGKWQNAYSALESKYQMLIEQKQQMAQEFEDKALIAKADGATVLELQQLIKIQKEKHQAVLADIHAQVTELEKVNMSLEEQVTQQKQQIDKASKENGQLNRQADMQVTMFERSREIFQQELKVKQELESLTKEREALVPKISSLKEECDLYLEGKSWDARSNACDLQDESNSRLSQVNQMIRVHQMDLKQMKALSKELGL</sequence>
<comment type="caution">
    <text evidence="3">The sequence shown here is derived from an EMBL/GenBank/DDBJ whole genome shotgun (WGS) entry which is preliminary data.</text>
</comment>
<dbReference type="EMBL" id="JAUFQC010000001">
    <property type="protein sequence ID" value="MDN3609822.1"/>
    <property type="molecule type" value="Genomic_DNA"/>
</dbReference>
<keyword evidence="2" id="KW-0812">Transmembrane</keyword>
<accession>A0ABT8BSS3</accession>
<reference evidence="4" key="1">
    <citation type="journal article" date="2019" name="Int. J. Syst. Evol. Microbiol.">
        <title>The Global Catalogue of Microorganisms (GCM) 10K type strain sequencing project: providing services to taxonomists for standard genome sequencing and annotation.</title>
        <authorList>
            <consortium name="The Broad Institute Genomics Platform"/>
            <consortium name="The Broad Institute Genome Sequencing Center for Infectious Disease"/>
            <person name="Wu L."/>
            <person name="Ma J."/>
        </authorList>
    </citation>
    <scope>NUCLEOTIDE SEQUENCE [LARGE SCALE GENOMIC DNA]</scope>
    <source>
        <strain evidence="4">CECT 7398</strain>
    </source>
</reference>
<gene>
    <name evidence="3" type="ORF">QWZ16_08945</name>
</gene>
<dbReference type="Proteomes" id="UP001238540">
    <property type="component" value="Unassembled WGS sequence"/>
</dbReference>
<keyword evidence="4" id="KW-1185">Reference proteome</keyword>
<protein>
    <submittedName>
        <fullName evidence="3">Chromosome partitioning protein ParA</fullName>
    </submittedName>
</protein>
<evidence type="ECO:0000313" key="4">
    <source>
        <dbReference type="Proteomes" id="UP001238540"/>
    </source>
</evidence>
<organism evidence="3 4">
    <name type="scientific">Vibrio ostreicida</name>
    <dbReference type="NCBI Taxonomy" id="526588"/>
    <lineage>
        <taxon>Bacteria</taxon>
        <taxon>Pseudomonadati</taxon>
        <taxon>Pseudomonadota</taxon>
        <taxon>Gammaproteobacteria</taxon>
        <taxon>Vibrionales</taxon>
        <taxon>Vibrionaceae</taxon>
        <taxon>Vibrio</taxon>
    </lineage>
</organism>
<keyword evidence="2" id="KW-1133">Transmembrane helix</keyword>
<name>A0ABT8BSS3_9VIBR</name>
<evidence type="ECO:0000256" key="2">
    <source>
        <dbReference type="SAM" id="Phobius"/>
    </source>
</evidence>
<evidence type="ECO:0000256" key="1">
    <source>
        <dbReference type="SAM" id="Coils"/>
    </source>
</evidence>